<dbReference type="PANTHER" id="PTHR10302:SF27">
    <property type="entry name" value="SINGLE-STRANDED DNA-BINDING PROTEIN"/>
    <property type="match status" value="1"/>
</dbReference>
<organism evidence="5 6">
    <name type="scientific">Candidatus Yanofskybacteria bacterium CG10_big_fil_rev_8_21_14_0_10_46_23</name>
    <dbReference type="NCBI Taxonomy" id="1975098"/>
    <lineage>
        <taxon>Bacteria</taxon>
        <taxon>Candidatus Yanofskyibacteriota</taxon>
    </lineage>
</organism>
<dbReference type="GO" id="GO:0006260">
    <property type="term" value="P:DNA replication"/>
    <property type="evidence" value="ECO:0007669"/>
    <property type="project" value="InterPro"/>
</dbReference>
<feature type="compositionally biased region" description="Basic and acidic residues" evidence="4">
    <location>
        <begin position="157"/>
        <end position="169"/>
    </location>
</feature>
<dbReference type="CDD" id="cd04496">
    <property type="entry name" value="SSB_OBF"/>
    <property type="match status" value="1"/>
</dbReference>
<evidence type="ECO:0000256" key="3">
    <source>
        <dbReference type="PIRNR" id="PIRNR002070"/>
    </source>
</evidence>
<dbReference type="PANTHER" id="PTHR10302">
    <property type="entry name" value="SINGLE-STRANDED DNA-BINDING PROTEIN"/>
    <property type="match status" value="1"/>
</dbReference>
<dbReference type="InterPro" id="IPR012340">
    <property type="entry name" value="NA-bd_OB-fold"/>
</dbReference>
<dbReference type="InterPro" id="IPR000424">
    <property type="entry name" value="Primosome_PriB/ssb"/>
</dbReference>
<dbReference type="GO" id="GO:0003697">
    <property type="term" value="F:single-stranded DNA binding"/>
    <property type="evidence" value="ECO:0007669"/>
    <property type="project" value="UniProtKB-UniRule"/>
</dbReference>
<proteinExistence type="inferred from homology"/>
<dbReference type="SUPFAM" id="SSF50249">
    <property type="entry name" value="Nucleic acid-binding proteins"/>
    <property type="match status" value="1"/>
</dbReference>
<name>A0A2H0R508_9BACT</name>
<dbReference type="PIRSF" id="PIRSF002070">
    <property type="entry name" value="SSB"/>
    <property type="match status" value="1"/>
</dbReference>
<dbReference type="AlphaFoldDB" id="A0A2H0R508"/>
<evidence type="ECO:0000313" key="5">
    <source>
        <dbReference type="EMBL" id="PIR41611.1"/>
    </source>
</evidence>
<dbReference type="NCBIfam" id="TIGR00621">
    <property type="entry name" value="ssb"/>
    <property type="match status" value="1"/>
</dbReference>
<gene>
    <name evidence="5" type="ORF">COV31_00700</name>
</gene>
<dbReference type="HAMAP" id="MF_00984">
    <property type="entry name" value="SSB"/>
    <property type="match status" value="1"/>
</dbReference>
<feature type="compositionally biased region" description="Polar residues" evidence="4">
    <location>
        <begin position="129"/>
        <end position="141"/>
    </location>
</feature>
<sequence>MNLNRVIIIGRLAADPEVRTTQSGQQVATIRVATNRNWTDKNGQRQENVEFHTIVAWGRLADIAGQYLAKGGLAMFEGRLQTRNWTGQDNVKRYTTEIVAENLQLGPRSANAGAGTRPAGYDPRESIQPGPSTKPAPTSQENDFDDIPVIGQDEPIISDKEIEDEKAINPDDIPF</sequence>
<dbReference type="EMBL" id="PCXO01000004">
    <property type="protein sequence ID" value="PIR41611.1"/>
    <property type="molecule type" value="Genomic_DNA"/>
</dbReference>
<protein>
    <recommendedName>
        <fullName evidence="2 3">Single-stranded DNA-binding protein</fullName>
        <shortName evidence="2">SSB</shortName>
    </recommendedName>
</protein>
<dbReference type="Proteomes" id="UP000230232">
    <property type="component" value="Unassembled WGS sequence"/>
</dbReference>
<keyword evidence="1 2" id="KW-0238">DNA-binding</keyword>
<comment type="caution">
    <text evidence="2">Lacks conserved residue(s) required for the propagation of feature annotation.</text>
</comment>
<dbReference type="PROSITE" id="PS50935">
    <property type="entry name" value="SSB"/>
    <property type="match status" value="1"/>
</dbReference>
<dbReference type="Gene3D" id="2.40.50.140">
    <property type="entry name" value="Nucleic acid-binding proteins"/>
    <property type="match status" value="1"/>
</dbReference>
<evidence type="ECO:0000256" key="4">
    <source>
        <dbReference type="SAM" id="MobiDB-lite"/>
    </source>
</evidence>
<evidence type="ECO:0000256" key="2">
    <source>
        <dbReference type="HAMAP-Rule" id="MF_00984"/>
    </source>
</evidence>
<dbReference type="GO" id="GO:0009295">
    <property type="term" value="C:nucleoid"/>
    <property type="evidence" value="ECO:0007669"/>
    <property type="project" value="TreeGrafter"/>
</dbReference>
<reference evidence="5 6" key="1">
    <citation type="submission" date="2017-09" db="EMBL/GenBank/DDBJ databases">
        <title>Depth-based differentiation of microbial function through sediment-hosted aquifers and enrichment of novel symbionts in the deep terrestrial subsurface.</title>
        <authorList>
            <person name="Probst A.J."/>
            <person name="Ladd B."/>
            <person name="Jarett J.K."/>
            <person name="Geller-Mcgrath D.E."/>
            <person name="Sieber C.M."/>
            <person name="Emerson J.B."/>
            <person name="Anantharaman K."/>
            <person name="Thomas B.C."/>
            <person name="Malmstrom R."/>
            <person name="Stieglmeier M."/>
            <person name="Klingl A."/>
            <person name="Woyke T."/>
            <person name="Ryan C.M."/>
            <person name="Banfield J.F."/>
        </authorList>
    </citation>
    <scope>NUCLEOTIDE SEQUENCE [LARGE SCALE GENOMIC DNA]</scope>
    <source>
        <strain evidence="5">CG10_big_fil_rev_8_21_14_0_10_46_23</strain>
    </source>
</reference>
<evidence type="ECO:0000256" key="1">
    <source>
        <dbReference type="ARBA" id="ARBA00023125"/>
    </source>
</evidence>
<evidence type="ECO:0000313" key="6">
    <source>
        <dbReference type="Proteomes" id="UP000230232"/>
    </source>
</evidence>
<accession>A0A2H0R508</accession>
<comment type="subunit">
    <text evidence="2">Homotetramer.</text>
</comment>
<feature type="region of interest" description="Disordered" evidence="4">
    <location>
        <begin position="105"/>
        <end position="175"/>
    </location>
</feature>
<dbReference type="InterPro" id="IPR011344">
    <property type="entry name" value="ssDNA-bd"/>
</dbReference>
<dbReference type="Pfam" id="PF00436">
    <property type="entry name" value="SSB"/>
    <property type="match status" value="1"/>
</dbReference>
<comment type="caution">
    <text evidence="5">The sequence shown here is derived from an EMBL/GenBank/DDBJ whole genome shotgun (WGS) entry which is preliminary data.</text>
</comment>